<name>A0ABV6YEG3_9HYPH</name>
<evidence type="ECO:0000313" key="2">
    <source>
        <dbReference type="Proteomes" id="UP001593940"/>
    </source>
</evidence>
<keyword evidence="2" id="KW-1185">Reference proteome</keyword>
<protein>
    <submittedName>
        <fullName evidence="1">DUF6635 family protein</fullName>
    </submittedName>
</protein>
<proteinExistence type="predicted"/>
<dbReference type="InterPro" id="IPR046575">
    <property type="entry name" value="DUF6635"/>
</dbReference>
<gene>
    <name evidence="1" type="ORF">ACETIH_22360</name>
</gene>
<evidence type="ECO:0000313" key="1">
    <source>
        <dbReference type="EMBL" id="MFC1459392.1"/>
    </source>
</evidence>
<dbReference type="EMBL" id="JBHOMY010000100">
    <property type="protein sequence ID" value="MFC1459392.1"/>
    <property type="molecule type" value="Genomic_DNA"/>
</dbReference>
<dbReference type="Pfam" id="PF20340">
    <property type="entry name" value="DUF6635"/>
    <property type="match status" value="2"/>
</dbReference>
<accession>A0ABV6YEG3</accession>
<dbReference type="Proteomes" id="UP001593940">
    <property type="component" value="Unassembled WGS sequence"/>
</dbReference>
<dbReference type="RefSeq" id="WP_203275491.1">
    <property type="nucleotide sequence ID" value="NZ_JAFBID010000117.1"/>
</dbReference>
<sequence length="336" mass="35896">MAQARGSQSGAETLLTREDASRIVADGARRYFQSRRERVDAFVDRHFSFSGSLSMHRKAIGWDMLKAPANIALAVPQLAAKLAAAGAKAVGADRTSEYLGSRRLVFDTEVGNEIEWLVITELLELPFRQGDRMSHQDALAEAILSAPELQERLHTALGTIGRKGDDAVFRERLEETLETYAGTRVAAAEIATSLMTLGAGAITMQQVTPGVMSLGPALAAALAKNAAVASFPLGAGAGGLWYGLFPAAVSPVLVGGVTGGLLAATSIASAFAGIIADPVQKELGLHHRRLHRLIDAVEKQWNLEHEDADFVAHDPYVARLMDVFDILSSAYRVARA</sequence>
<comment type="caution">
    <text evidence="1">The sequence shown here is derived from an EMBL/GenBank/DDBJ whole genome shotgun (WGS) entry which is preliminary data.</text>
</comment>
<reference evidence="1 2" key="1">
    <citation type="submission" date="2024-09" db="EMBL/GenBank/DDBJ databases">
        <title>Nodulacao em especies de Leguminosae Basais da Amazonia e Caracterizacao dos Rizobios e Bacterias Associadas aos Nodulos.</title>
        <authorList>
            <person name="Jambeiro I.C.A."/>
            <person name="Lopes I.S."/>
            <person name="Aguiar E.R.G.R."/>
            <person name="Santos A.F.J."/>
            <person name="Dos Santos J.M.F."/>
            <person name="Gross E."/>
        </authorList>
    </citation>
    <scope>NUCLEOTIDE SEQUENCE [LARGE SCALE GENOMIC DNA]</scope>
    <source>
        <strain evidence="1 2">BRUESC1165</strain>
    </source>
</reference>
<organism evidence="1 2">
    <name type="scientific">Microvirga arabica</name>
    <dbReference type="NCBI Taxonomy" id="1128671"/>
    <lineage>
        <taxon>Bacteria</taxon>
        <taxon>Pseudomonadati</taxon>
        <taxon>Pseudomonadota</taxon>
        <taxon>Alphaproteobacteria</taxon>
        <taxon>Hyphomicrobiales</taxon>
        <taxon>Methylobacteriaceae</taxon>
        <taxon>Microvirga</taxon>
    </lineage>
</organism>